<evidence type="ECO:0000256" key="14">
    <source>
        <dbReference type="PIRSR" id="PIRSR001355-1"/>
    </source>
</evidence>
<evidence type="ECO:0000256" key="10">
    <source>
        <dbReference type="ARBA" id="ARBA00023145"/>
    </source>
</evidence>
<comment type="cofactor">
    <cofactor evidence="1">
        <name>pyruvate</name>
        <dbReference type="ChEBI" id="CHEBI:15361"/>
    </cofactor>
</comment>
<dbReference type="Proteomes" id="UP000094801">
    <property type="component" value="Unassembled WGS sequence"/>
</dbReference>
<keyword evidence="5" id="KW-0949">S-adenosyl-L-methionine</keyword>
<dbReference type="PANTHER" id="PTHR11570:SF0">
    <property type="entry name" value="S-ADENOSYLMETHIONINE DECARBOXYLASE PROENZYME"/>
    <property type="match status" value="1"/>
</dbReference>
<evidence type="ECO:0000256" key="5">
    <source>
        <dbReference type="ARBA" id="ARBA00022691"/>
    </source>
</evidence>
<evidence type="ECO:0000256" key="17">
    <source>
        <dbReference type="PIRSR" id="PIRSR001355-4"/>
    </source>
</evidence>
<feature type="active site" description="Proton acceptor; for processing activity" evidence="14">
    <location>
        <position position="315"/>
    </location>
</feature>
<dbReference type="InterPro" id="IPR016067">
    <property type="entry name" value="S-AdoMet_deCO2ase_core"/>
</dbReference>
<keyword evidence="11" id="KW-0456">Lyase</keyword>
<dbReference type="EC" id="4.1.1.50" evidence="4"/>
<feature type="site" description="Cleavage (non-hydrolytic); by autolysis" evidence="17">
    <location>
        <begin position="81"/>
        <end position="82"/>
    </location>
</feature>
<comment type="similarity">
    <text evidence="3">Belongs to the eukaryotic AdoMetDC family.</text>
</comment>
<dbReference type="GO" id="GO:0008295">
    <property type="term" value="P:spermidine biosynthetic process"/>
    <property type="evidence" value="ECO:0007669"/>
    <property type="project" value="UniProtKB-KW"/>
</dbReference>
<evidence type="ECO:0000256" key="3">
    <source>
        <dbReference type="ARBA" id="ARBA00008466"/>
    </source>
</evidence>
<dbReference type="GO" id="GO:0006597">
    <property type="term" value="P:spermine biosynthetic process"/>
    <property type="evidence" value="ECO:0007669"/>
    <property type="project" value="InterPro"/>
</dbReference>
<proteinExistence type="inferred from homology"/>
<dbReference type="GO" id="GO:0005829">
    <property type="term" value="C:cytosol"/>
    <property type="evidence" value="ECO:0007669"/>
    <property type="project" value="TreeGrafter"/>
</dbReference>
<keyword evidence="9" id="KW-0620">Polyamine biosynthesis</keyword>
<evidence type="ECO:0000313" key="19">
    <source>
        <dbReference type="EMBL" id="ODV83978.1"/>
    </source>
</evidence>
<evidence type="ECO:0000256" key="15">
    <source>
        <dbReference type="PIRSR" id="PIRSR001355-2"/>
    </source>
</evidence>
<evidence type="ECO:0000313" key="20">
    <source>
        <dbReference type="Proteomes" id="UP000094801"/>
    </source>
</evidence>
<dbReference type="PROSITE" id="PS01336">
    <property type="entry name" value="ADOMETDC"/>
    <property type="match status" value="1"/>
</dbReference>
<sequence length="412" mass="48227">DFINHELSVNLDSTNAFEGPEKLLEIWFSESFNLNSVFNNCNSLGLRNIPLNEIEKMLDLVNCKILSKISNNLVDSYLLSESSLFIYSNKLILKTCGTTTTLFCLEKLLELVLKYCNYKFKNFNNIYKIFYSRRSLMFPNKQNKIHQSWDNELMWLNKYFKKDSSKSYIVGDLLKDHWYLYLNGSETVEIDDKMYPLSPVISNSSTSSTSTPTTGNSFKLDQTFELLMTELNPESSLNFQLSKHENEFPNMNKDLEDYGHLLGMKMMEKTGLNNIIPENNDNDNELIIKHDAFAFNPCGFSSNTLIDNEYYYTFHITPELGWSYASFETNYPNYSKFKIVNKIINVLKPGEFFLIFVDEMTHGDDDDVDVNDSDCEFNELKSFKIDNYNRFDKISYDLKFNYRLLYSHFKLI</sequence>
<keyword evidence="7 17" id="KW-0068">Autocatalytic cleavage</keyword>
<evidence type="ECO:0000256" key="2">
    <source>
        <dbReference type="ARBA" id="ARBA00004911"/>
    </source>
</evidence>
<feature type="chain" id="PRO_5042320454" description="S-adenosylmethionine decarboxylase alpha chain" evidence="18">
    <location>
        <begin position="82"/>
        <end position="412"/>
    </location>
</feature>
<keyword evidence="20" id="KW-1185">Reference proteome</keyword>
<comment type="pathway">
    <text evidence="2">Amine and polyamine biosynthesis; S-adenosylmethioninamine biosynthesis; S-adenosylmethioninamine from S-adenosyl-L-methionine: step 1/1.</text>
</comment>
<evidence type="ECO:0000256" key="18">
    <source>
        <dbReference type="PIRSR" id="PIRSR001355-5"/>
    </source>
</evidence>
<dbReference type="PANTHER" id="PTHR11570">
    <property type="entry name" value="S-ADENOSYLMETHIONINE DECARBOXYLASE"/>
    <property type="match status" value="1"/>
</dbReference>
<organism evidence="19 20">
    <name type="scientific">[Candida] arabinofermentans NRRL YB-2248</name>
    <dbReference type="NCBI Taxonomy" id="983967"/>
    <lineage>
        <taxon>Eukaryota</taxon>
        <taxon>Fungi</taxon>
        <taxon>Dikarya</taxon>
        <taxon>Ascomycota</taxon>
        <taxon>Saccharomycotina</taxon>
        <taxon>Pichiomycetes</taxon>
        <taxon>Pichiales</taxon>
        <taxon>Pichiaceae</taxon>
        <taxon>Ogataea</taxon>
        <taxon>Ogataea/Candida clade</taxon>
    </lineage>
</organism>
<feature type="active site" description="Proton acceptor; for processing activity" evidence="14">
    <location>
        <position position="301"/>
    </location>
</feature>
<dbReference type="InterPro" id="IPR018166">
    <property type="entry name" value="S-AdoMet_deCO2ase_CS"/>
</dbReference>
<keyword evidence="10" id="KW-0865">Zymogen</keyword>
<dbReference type="InterPro" id="IPR001985">
    <property type="entry name" value="S-AdoMet_decarboxylase_euk"/>
</dbReference>
<reference evidence="20" key="1">
    <citation type="submission" date="2016-04" db="EMBL/GenBank/DDBJ databases">
        <title>Comparative genomics of biotechnologically important yeasts.</title>
        <authorList>
            <consortium name="DOE Joint Genome Institute"/>
            <person name="Riley R."/>
            <person name="Haridas S."/>
            <person name="Wolfe K.H."/>
            <person name="Lopes M.R."/>
            <person name="Hittinger C.T."/>
            <person name="Goker M."/>
            <person name="Salamov A."/>
            <person name="Wisecaver J."/>
            <person name="Long T.M."/>
            <person name="Aerts A.L."/>
            <person name="Barry K."/>
            <person name="Choi C."/>
            <person name="Clum A."/>
            <person name="Coughlan A.Y."/>
            <person name="Deshpande S."/>
            <person name="Douglass A.P."/>
            <person name="Hanson S.J."/>
            <person name="Klenk H.-P."/>
            <person name="Labutti K."/>
            <person name="Lapidus A."/>
            <person name="Lindquist E."/>
            <person name="Lipzen A."/>
            <person name="Meier-Kolthoff J.P."/>
            <person name="Ohm R.A."/>
            <person name="Otillar R.P."/>
            <person name="Pangilinan J."/>
            <person name="Peng Y."/>
            <person name="Rokas A."/>
            <person name="Rosa C.A."/>
            <person name="Scheuner C."/>
            <person name="Sibirny A.A."/>
            <person name="Slot J.C."/>
            <person name="Stielow J.B."/>
            <person name="Sun H."/>
            <person name="Kurtzman C.P."/>
            <person name="Blackwell M."/>
            <person name="Grigoriev I.V."/>
            <person name="Jeffries T.W."/>
        </authorList>
    </citation>
    <scope>NUCLEOTIDE SEQUENCE [LARGE SCALE GENOMIC DNA]</scope>
    <source>
        <strain evidence="20">NRRL YB-2248</strain>
    </source>
</reference>
<keyword evidence="12" id="KW-0704">Schiff base</keyword>
<dbReference type="PIRSF" id="PIRSF001355">
    <property type="entry name" value="S-AdenosylMet_decarboxylase"/>
    <property type="match status" value="1"/>
</dbReference>
<evidence type="ECO:0000256" key="1">
    <source>
        <dbReference type="ARBA" id="ARBA00001928"/>
    </source>
</evidence>
<evidence type="ECO:0000256" key="12">
    <source>
        <dbReference type="ARBA" id="ARBA00023270"/>
    </source>
</evidence>
<dbReference type="InterPro" id="IPR048283">
    <property type="entry name" value="AdoMetDC-like"/>
</dbReference>
<feature type="modified residue" description="Pyruvic acid (Ser); by autocatalysis" evidence="16">
    <location>
        <position position="82"/>
    </location>
</feature>
<evidence type="ECO:0000256" key="4">
    <source>
        <dbReference type="ARBA" id="ARBA00012357"/>
    </source>
</evidence>
<feature type="binding site" evidence="15">
    <location>
        <position position="17"/>
    </location>
    <ligand>
        <name>substrate</name>
    </ligand>
</feature>
<dbReference type="Gene3D" id="3.60.90.10">
    <property type="entry name" value="S-adenosylmethionine decarboxylase"/>
    <property type="match status" value="1"/>
</dbReference>
<accession>A0A1E4SWV6</accession>
<feature type="chain" id="PRO_5042320455" description="S-adenosylmethionine decarboxylase beta chain" evidence="18">
    <location>
        <begin position="1"/>
        <end position="81"/>
    </location>
</feature>
<evidence type="ECO:0000256" key="6">
    <source>
        <dbReference type="ARBA" id="ARBA00022793"/>
    </source>
</evidence>
<feature type="binding site" evidence="15">
    <location>
        <position position="81"/>
    </location>
    <ligand>
        <name>substrate</name>
    </ligand>
</feature>
<protein>
    <recommendedName>
        <fullName evidence="4">adenosylmethionine decarboxylase</fullName>
        <ecNumber evidence="4">4.1.1.50</ecNumber>
    </recommendedName>
</protein>
<feature type="non-terminal residue" evidence="19">
    <location>
        <position position="1"/>
    </location>
</feature>
<dbReference type="SUPFAM" id="SSF56276">
    <property type="entry name" value="S-adenosylmethionine decarboxylase"/>
    <property type="match status" value="1"/>
</dbReference>
<evidence type="ECO:0000256" key="13">
    <source>
        <dbReference type="ARBA" id="ARBA00023317"/>
    </source>
</evidence>
<dbReference type="STRING" id="983967.A0A1E4SWV6"/>
<dbReference type="GO" id="GO:0004014">
    <property type="term" value="F:adenosylmethionine decarboxylase activity"/>
    <property type="evidence" value="ECO:0007669"/>
    <property type="project" value="UniProtKB-EC"/>
</dbReference>
<dbReference type="EMBL" id="KV453859">
    <property type="protein sequence ID" value="ODV83978.1"/>
    <property type="molecule type" value="Genomic_DNA"/>
</dbReference>
<gene>
    <name evidence="19" type="ORF">CANARDRAFT_179717</name>
</gene>
<evidence type="ECO:0000256" key="9">
    <source>
        <dbReference type="ARBA" id="ARBA00023115"/>
    </source>
</evidence>
<evidence type="ECO:0000256" key="8">
    <source>
        <dbReference type="ARBA" id="ARBA00023066"/>
    </source>
</evidence>
<keyword evidence="8" id="KW-0745">Spermidine biosynthesis</keyword>
<feature type="non-terminal residue" evidence="19">
    <location>
        <position position="412"/>
    </location>
</feature>
<feature type="active site" description="Proton donor; for catalytic activity" evidence="14">
    <location>
        <position position="96"/>
    </location>
</feature>
<feature type="binding site" evidence="15">
    <location>
        <position position="295"/>
    </location>
    <ligand>
        <name>substrate</name>
    </ligand>
</feature>
<dbReference type="OrthoDB" id="1068353at2759"/>
<dbReference type="NCBIfam" id="TIGR00535">
    <property type="entry name" value="SAM_DCase"/>
    <property type="match status" value="1"/>
</dbReference>
<name>A0A1E4SWV6_9ASCO</name>
<dbReference type="AlphaFoldDB" id="A0A1E4SWV6"/>
<feature type="binding site" evidence="15">
    <location>
        <position position="319"/>
    </location>
    <ligand>
        <name>substrate</name>
    </ligand>
</feature>
<evidence type="ECO:0000256" key="16">
    <source>
        <dbReference type="PIRSR" id="PIRSR001355-3"/>
    </source>
</evidence>
<keyword evidence="13" id="KW-0670">Pyruvate</keyword>
<feature type="active site" description="Proton donor; for catalytic activity" evidence="14">
    <location>
        <position position="82"/>
    </location>
</feature>
<evidence type="ECO:0000256" key="7">
    <source>
        <dbReference type="ARBA" id="ARBA00022813"/>
    </source>
</evidence>
<evidence type="ECO:0000256" key="11">
    <source>
        <dbReference type="ARBA" id="ARBA00023239"/>
    </source>
</evidence>
<dbReference type="Pfam" id="PF01536">
    <property type="entry name" value="SAM_decarbox"/>
    <property type="match status" value="1"/>
</dbReference>
<dbReference type="UniPathway" id="UPA00331">
    <property type="reaction ID" value="UER00451"/>
</dbReference>
<keyword evidence="6" id="KW-0210">Decarboxylase</keyword>